<dbReference type="PRINTS" id="PR00260">
    <property type="entry name" value="CHEMTRNSDUCR"/>
</dbReference>
<sequence>MLNPFKTVSGKLVIATGAVIAVIVLSSTAYNGFRTSERVNTQVIELASSQARSAANEVSQQLTEAGAAGLALSGMIEGMIQEGPADTDRLIAMLEAVPGHYDTLFSAWMSGLPDGATDRYLSGTSGRNAAGVFTPYWTKSDTGGLDFQTFDIDPTQMWFKGPIESGQSLLTEPYQANEGYMITSVSVPVRVKDQVVALVGVDITLKAMTDMLGALQPVEGSRMLLVDGGGKWVANPDPALLTRPYEGAGTQEVMAALADGKLRVIEGLEGGARRIVYPFRARGTNVTWAVIYEVPGTVFSTPVLHEVINTALGGLLILLMALAAIFVASMLMVRRPLAGMLATVDGLATGDYDQMVQGVKRSDEIGAMARAVETLRQRLIERRALEAEQRRLQAEAETERQRRAAEEEALRAERAARQAEDEEREARARAEDEARRAREEAVRAARAAEQTAVVENLAAGLRGLASGRLDVTIGGQFPEGYDQLRHDFNETVERLSELIGAIGAATEIIVSGVDEISGATSSLSGQTESSAATLEETAAALNELTASVQAAAENARSVNGAMRDATAEAQASRQVVEETVAAMAAIQESSEDISRIINVIDDIAFQTNLLALNAGVEAARAGEAGRGFAVVASEVRALAQRASEAAREINALISDSGAQVSTGVTLVGRAGEALVAIVGSIDQISSHVRDIAASADEQATGIAEINTAMLQLDRAQQTNAAGFEETAAACMALNDQAKGLQEMVAQFQVAAAVSGARAA</sequence>
<keyword evidence="10" id="KW-1185">Reference proteome</keyword>
<dbReference type="CDD" id="cd11386">
    <property type="entry name" value="MCP_signal"/>
    <property type="match status" value="1"/>
</dbReference>
<evidence type="ECO:0000256" key="5">
    <source>
        <dbReference type="SAM" id="MobiDB-lite"/>
    </source>
</evidence>
<feature type="domain" description="HAMP" evidence="8">
    <location>
        <begin position="448"/>
        <end position="500"/>
    </location>
</feature>
<name>A0A1N7JP05_9RHOB</name>
<dbReference type="GO" id="GO:0004888">
    <property type="term" value="F:transmembrane signaling receptor activity"/>
    <property type="evidence" value="ECO:0007669"/>
    <property type="project" value="InterPro"/>
</dbReference>
<evidence type="ECO:0000256" key="1">
    <source>
        <dbReference type="ARBA" id="ARBA00004370"/>
    </source>
</evidence>
<protein>
    <submittedName>
        <fullName evidence="9">Methyl-accepting chemotaxis sensory transducer with Cache sensor</fullName>
    </submittedName>
</protein>
<dbReference type="STRING" id="407234.SAMN05421795_101205"/>
<evidence type="ECO:0000256" key="3">
    <source>
        <dbReference type="ARBA" id="ARBA00029447"/>
    </source>
</evidence>
<keyword evidence="6" id="KW-0812">Transmembrane</keyword>
<dbReference type="Proteomes" id="UP000186098">
    <property type="component" value="Unassembled WGS sequence"/>
</dbReference>
<dbReference type="Pfam" id="PF00015">
    <property type="entry name" value="MCPsignal"/>
    <property type="match status" value="1"/>
</dbReference>
<evidence type="ECO:0000256" key="2">
    <source>
        <dbReference type="ARBA" id="ARBA00022500"/>
    </source>
</evidence>
<organism evidence="9 10">
    <name type="scientific">Phaeovulum vinaykumarii</name>
    <dbReference type="NCBI Taxonomy" id="407234"/>
    <lineage>
        <taxon>Bacteria</taxon>
        <taxon>Pseudomonadati</taxon>
        <taxon>Pseudomonadota</taxon>
        <taxon>Alphaproteobacteria</taxon>
        <taxon>Rhodobacterales</taxon>
        <taxon>Paracoccaceae</taxon>
        <taxon>Phaeovulum</taxon>
    </lineage>
</organism>
<dbReference type="InterPro" id="IPR004089">
    <property type="entry name" value="MCPsignal_dom"/>
</dbReference>
<evidence type="ECO:0000256" key="6">
    <source>
        <dbReference type="SAM" id="Phobius"/>
    </source>
</evidence>
<dbReference type="SMART" id="SM00304">
    <property type="entry name" value="HAMP"/>
    <property type="match status" value="2"/>
</dbReference>
<evidence type="ECO:0000313" key="9">
    <source>
        <dbReference type="EMBL" id="SIS51068.1"/>
    </source>
</evidence>
<keyword evidence="6" id="KW-1133">Transmembrane helix</keyword>
<evidence type="ECO:0000313" key="10">
    <source>
        <dbReference type="Proteomes" id="UP000186098"/>
    </source>
</evidence>
<dbReference type="FunFam" id="1.10.287.950:FF:000001">
    <property type="entry name" value="Methyl-accepting chemotaxis sensory transducer"/>
    <property type="match status" value="1"/>
</dbReference>
<evidence type="ECO:0000256" key="4">
    <source>
        <dbReference type="PROSITE-ProRule" id="PRU00284"/>
    </source>
</evidence>
<dbReference type="RefSeq" id="WP_076363069.1">
    <property type="nucleotide sequence ID" value="NZ_FTOM01000001.1"/>
</dbReference>
<dbReference type="PANTHER" id="PTHR43531">
    <property type="entry name" value="PROTEIN ICFG"/>
    <property type="match status" value="1"/>
</dbReference>
<dbReference type="CDD" id="cd12913">
    <property type="entry name" value="PDC1_MCP_like"/>
    <property type="match status" value="1"/>
</dbReference>
<dbReference type="CDD" id="cd06225">
    <property type="entry name" value="HAMP"/>
    <property type="match status" value="1"/>
</dbReference>
<dbReference type="Pfam" id="PF22673">
    <property type="entry name" value="MCP-like_PDC_1"/>
    <property type="match status" value="1"/>
</dbReference>
<keyword evidence="2" id="KW-0145">Chemotaxis</keyword>
<feature type="region of interest" description="Disordered" evidence="5">
    <location>
        <begin position="394"/>
        <end position="432"/>
    </location>
</feature>
<keyword evidence="4" id="KW-0807">Transducer</keyword>
<gene>
    <name evidence="9" type="ORF">SAMN05421795_101205</name>
</gene>
<feature type="transmembrane region" description="Helical" evidence="6">
    <location>
        <begin position="12"/>
        <end position="33"/>
    </location>
</feature>
<dbReference type="InterPro" id="IPR003660">
    <property type="entry name" value="HAMP_dom"/>
</dbReference>
<feature type="domain" description="Methyl-accepting transducer" evidence="7">
    <location>
        <begin position="505"/>
        <end position="734"/>
    </location>
</feature>
<dbReference type="GO" id="GO:0006935">
    <property type="term" value="P:chemotaxis"/>
    <property type="evidence" value="ECO:0007669"/>
    <property type="project" value="UniProtKB-KW"/>
</dbReference>
<dbReference type="SUPFAM" id="SSF158472">
    <property type="entry name" value="HAMP domain-like"/>
    <property type="match status" value="1"/>
</dbReference>
<dbReference type="PANTHER" id="PTHR43531:SF11">
    <property type="entry name" value="METHYL-ACCEPTING CHEMOTAXIS PROTEIN 3"/>
    <property type="match status" value="1"/>
</dbReference>
<reference evidence="10" key="1">
    <citation type="submission" date="2017-01" db="EMBL/GenBank/DDBJ databases">
        <authorList>
            <person name="Varghese N."/>
            <person name="Submissions S."/>
        </authorList>
    </citation>
    <scope>NUCLEOTIDE SEQUENCE [LARGE SCALE GENOMIC DNA]</scope>
    <source>
        <strain evidence="10">DSM 18714</strain>
    </source>
</reference>
<proteinExistence type="inferred from homology"/>
<dbReference type="PROSITE" id="PS50885">
    <property type="entry name" value="HAMP"/>
    <property type="match status" value="2"/>
</dbReference>
<dbReference type="GO" id="GO:0016020">
    <property type="term" value="C:membrane"/>
    <property type="evidence" value="ECO:0007669"/>
    <property type="project" value="UniProtKB-SubCell"/>
</dbReference>
<dbReference type="PROSITE" id="PS50111">
    <property type="entry name" value="CHEMOTAXIS_TRANSDUC_2"/>
    <property type="match status" value="1"/>
</dbReference>
<evidence type="ECO:0000259" key="7">
    <source>
        <dbReference type="PROSITE" id="PS50111"/>
    </source>
</evidence>
<dbReference type="AlphaFoldDB" id="A0A1N7JP05"/>
<comment type="similarity">
    <text evidence="3">Belongs to the methyl-accepting chemotaxis (MCP) protein family.</text>
</comment>
<dbReference type="InterPro" id="IPR051310">
    <property type="entry name" value="MCP_chemotaxis"/>
</dbReference>
<dbReference type="Gene3D" id="1.10.8.500">
    <property type="entry name" value="HAMP domain in histidine kinase"/>
    <property type="match status" value="1"/>
</dbReference>
<feature type="domain" description="HAMP" evidence="8">
    <location>
        <begin position="331"/>
        <end position="384"/>
    </location>
</feature>
<comment type="subcellular location">
    <subcellularLocation>
        <location evidence="1">Membrane</location>
    </subcellularLocation>
</comment>
<dbReference type="OrthoDB" id="8482111at2"/>
<keyword evidence="6" id="KW-0472">Membrane</keyword>
<dbReference type="SUPFAM" id="SSF58104">
    <property type="entry name" value="Methyl-accepting chemotaxis protein (MCP) signaling domain"/>
    <property type="match status" value="1"/>
</dbReference>
<dbReference type="Gene3D" id="1.10.287.950">
    <property type="entry name" value="Methyl-accepting chemotaxis protein"/>
    <property type="match status" value="1"/>
</dbReference>
<dbReference type="InterPro" id="IPR004090">
    <property type="entry name" value="Chemotax_Me-accpt_rcpt"/>
</dbReference>
<dbReference type="GO" id="GO:0007165">
    <property type="term" value="P:signal transduction"/>
    <property type="evidence" value="ECO:0007669"/>
    <property type="project" value="UniProtKB-KW"/>
</dbReference>
<dbReference type="EMBL" id="FTOM01000001">
    <property type="protein sequence ID" value="SIS51068.1"/>
    <property type="molecule type" value="Genomic_DNA"/>
</dbReference>
<evidence type="ECO:0000259" key="8">
    <source>
        <dbReference type="PROSITE" id="PS50885"/>
    </source>
</evidence>
<dbReference type="SMART" id="SM00283">
    <property type="entry name" value="MA"/>
    <property type="match status" value="1"/>
</dbReference>
<dbReference type="Gene3D" id="3.30.450.20">
    <property type="entry name" value="PAS domain"/>
    <property type="match status" value="2"/>
</dbReference>
<feature type="transmembrane region" description="Helical" evidence="6">
    <location>
        <begin position="311"/>
        <end position="333"/>
    </location>
</feature>
<accession>A0A1N7JP05</accession>
<dbReference type="Pfam" id="PF00672">
    <property type="entry name" value="HAMP"/>
    <property type="match status" value="1"/>
</dbReference>